<dbReference type="InterPro" id="IPR003673">
    <property type="entry name" value="CoA-Trfase_fam_III"/>
</dbReference>
<proteinExistence type="predicted"/>
<name>A0A0F9SRY4_9ZZZZ</name>
<dbReference type="GO" id="GO:0008410">
    <property type="term" value="F:CoA-transferase activity"/>
    <property type="evidence" value="ECO:0007669"/>
    <property type="project" value="TreeGrafter"/>
</dbReference>
<evidence type="ECO:0000256" key="2">
    <source>
        <dbReference type="SAM" id="MobiDB-lite"/>
    </source>
</evidence>
<dbReference type="InterPro" id="IPR050483">
    <property type="entry name" value="CoA-transferase_III_domain"/>
</dbReference>
<comment type="caution">
    <text evidence="3">The sequence shown here is derived from an EMBL/GenBank/DDBJ whole genome shotgun (WGS) entry which is preliminary data.</text>
</comment>
<evidence type="ECO:0000313" key="3">
    <source>
        <dbReference type="EMBL" id="KKN65257.1"/>
    </source>
</evidence>
<dbReference type="SUPFAM" id="SSF89796">
    <property type="entry name" value="CoA-transferase family III (CaiB/BaiF)"/>
    <property type="match status" value="1"/>
</dbReference>
<feature type="region of interest" description="Disordered" evidence="2">
    <location>
        <begin position="52"/>
        <end position="72"/>
    </location>
</feature>
<dbReference type="InterPro" id="IPR023606">
    <property type="entry name" value="CoA-Trfase_III_dom_1_sf"/>
</dbReference>
<accession>A0A0F9SRY4</accession>
<dbReference type="EMBL" id="LAZR01000530">
    <property type="protein sequence ID" value="KKN65257.1"/>
    <property type="molecule type" value="Genomic_DNA"/>
</dbReference>
<sequence>MTMNDIPKDALAGIRVLDMTRVIAGPYAGQILADLGAEVIKIERQGEGDDIRRIGPPWLKGTEGTDHQESTYSQSVNRNKRSVTIDYAQAEGAELIRQMAAKSDVLLENYRTGTLAKYGLGYEDLCKINPRLIYCSVTGFGQTGPYANRSGYDYLIQAMAGVMSVTGHRDGEQGAGPMRVGVPVADICAGLYAAIGVLAALNHRNTSGEGQHIDVSLFDSQVAALLNTFSSWFNGGKELGRTGNDHPSASPYGVYAVDDGFILIATFNDREFSRLAAAVGHPEWIEDPRFAKNGARVANRKTLSEALTAALKGRTKAQWIEHLNAATVSCGPLNEMADLENDPHVIEREMIVPMEHKVNGVVRTAASPMRFSGTPVRYRSAPPMVGEHTSDVLSEWLGLTGNDIDALKTRQII</sequence>
<keyword evidence="1" id="KW-0808">Transferase</keyword>
<reference evidence="3" key="1">
    <citation type="journal article" date="2015" name="Nature">
        <title>Complex archaea that bridge the gap between prokaryotes and eukaryotes.</title>
        <authorList>
            <person name="Spang A."/>
            <person name="Saw J.H."/>
            <person name="Jorgensen S.L."/>
            <person name="Zaremba-Niedzwiedzka K."/>
            <person name="Martijn J."/>
            <person name="Lind A.E."/>
            <person name="van Eijk R."/>
            <person name="Schleper C."/>
            <person name="Guy L."/>
            <person name="Ettema T.J."/>
        </authorList>
    </citation>
    <scope>NUCLEOTIDE SEQUENCE</scope>
</reference>
<dbReference type="Gene3D" id="3.40.50.10540">
    <property type="entry name" value="Crotonobetainyl-coa:carnitine coa-transferase, domain 1"/>
    <property type="match status" value="1"/>
</dbReference>
<dbReference type="Pfam" id="PF02515">
    <property type="entry name" value="CoA_transf_3"/>
    <property type="match status" value="1"/>
</dbReference>
<dbReference type="PANTHER" id="PTHR48207">
    <property type="entry name" value="SUCCINATE--HYDROXYMETHYLGLUTARATE COA-TRANSFERASE"/>
    <property type="match status" value="1"/>
</dbReference>
<protein>
    <recommendedName>
        <fullName evidence="4">CoA transferase</fullName>
    </recommendedName>
</protein>
<evidence type="ECO:0008006" key="4">
    <source>
        <dbReference type="Google" id="ProtNLM"/>
    </source>
</evidence>
<dbReference type="InterPro" id="IPR044855">
    <property type="entry name" value="CoA-Trfase_III_dom3_sf"/>
</dbReference>
<dbReference type="AlphaFoldDB" id="A0A0F9SRY4"/>
<dbReference type="PANTHER" id="PTHR48207:SF3">
    <property type="entry name" value="SUCCINATE--HYDROXYMETHYLGLUTARATE COA-TRANSFERASE"/>
    <property type="match status" value="1"/>
</dbReference>
<gene>
    <name evidence="3" type="ORF">LCGC14_0483580</name>
</gene>
<dbReference type="Gene3D" id="3.30.1540.10">
    <property type="entry name" value="formyl-coa transferase, domain 3"/>
    <property type="match status" value="1"/>
</dbReference>
<organism evidence="3">
    <name type="scientific">marine sediment metagenome</name>
    <dbReference type="NCBI Taxonomy" id="412755"/>
    <lineage>
        <taxon>unclassified sequences</taxon>
        <taxon>metagenomes</taxon>
        <taxon>ecological metagenomes</taxon>
    </lineage>
</organism>
<evidence type="ECO:0000256" key="1">
    <source>
        <dbReference type="ARBA" id="ARBA00022679"/>
    </source>
</evidence>